<proteinExistence type="predicted"/>
<dbReference type="EMBL" id="JYDT01001928">
    <property type="protein sequence ID" value="KRY63858.1"/>
    <property type="molecule type" value="Genomic_DNA"/>
</dbReference>
<evidence type="ECO:0000313" key="1">
    <source>
        <dbReference type="EMBL" id="KRY63858.1"/>
    </source>
</evidence>
<dbReference type="AlphaFoldDB" id="A0A0V1DRT2"/>
<evidence type="ECO:0000313" key="2">
    <source>
        <dbReference type="Proteomes" id="UP000054995"/>
    </source>
</evidence>
<protein>
    <submittedName>
        <fullName evidence="1">Uncharacterized protein</fullName>
    </submittedName>
</protein>
<reference evidence="1 2" key="1">
    <citation type="submission" date="2015-01" db="EMBL/GenBank/DDBJ databases">
        <title>Evolution of Trichinella species and genotypes.</title>
        <authorList>
            <person name="Korhonen P.K."/>
            <person name="Edoardo P."/>
            <person name="Giuseppe L.R."/>
            <person name="Gasser R.B."/>
        </authorList>
    </citation>
    <scope>NUCLEOTIDE SEQUENCE [LARGE SCALE GENOMIC DNA]</scope>
    <source>
        <strain evidence="1">ISS470</strain>
    </source>
</reference>
<keyword evidence="2" id="KW-1185">Reference proteome</keyword>
<accession>A0A0V1DRT2</accession>
<comment type="caution">
    <text evidence="1">The sequence shown here is derived from an EMBL/GenBank/DDBJ whole genome shotgun (WGS) entry which is preliminary data.</text>
</comment>
<sequence length="52" mass="5500">MAACFKPINTFIRSVTFFAALFSDNYSACILSANRNAGVLSGTVQFCGTGSE</sequence>
<gene>
    <name evidence="1" type="ORF">T4D_6362</name>
</gene>
<name>A0A0V1DRT2_TRIPS</name>
<dbReference type="Proteomes" id="UP000054995">
    <property type="component" value="Unassembled WGS sequence"/>
</dbReference>
<organism evidence="1 2">
    <name type="scientific">Trichinella pseudospiralis</name>
    <name type="common">Parasitic roundworm</name>
    <dbReference type="NCBI Taxonomy" id="6337"/>
    <lineage>
        <taxon>Eukaryota</taxon>
        <taxon>Metazoa</taxon>
        <taxon>Ecdysozoa</taxon>
        <taxon>Nematoda</taxon>
        <taxon>Enoplea</taxon>
        <taxon>Dorylaimia</taxon>
        <taxon>Trichinellida</taxon>
        <taxon>Trichinellidae</taxon>
        <taxon>Trichinella</taxon>
    </lineage>
</organism>